<comment type="caution">
    <text evidence="2">The sequence shown here is derived from an EMBL/GenBank/DDBJ whole genome shotgun (WGS) entry which is preliminary data.</text>
</comment>
<evidence type="ECO:0000313" key="3">
    <source>
        <dbReference type="Proteomes" id="UP000552757"/>
    </source>
</evidence>
<gene>
    <name evidence="2" type="ORF">GGR44_002427</name>
</gene>
<dbReference type="Pfam" id="PF13577">
    <property type="entry name" value="SnoaL_4"/>
    <property type="match status" value="1"/>
</dbReference>
<keyword evidence="3" id="KW-1185">Reference proteome</keyword>
<reference evidence="2 3" key="1">
    <citation type="submission" date="2020-08" db="EMBL/GenBank/DDBJ databases">
        <title>Genomic Encyclopedia of Type Strains, Phase IV (KMG-IV): sequencing the most valuable type-strain genomes for metagenomic binning, comparative biology and taxonomic classification.</title>
        <authorList>
            <person name="Goeker M."/>
        </authorList>
    </citation>
    <scope>NUCLEOTIDE SEQUENCE [LARGE SCALE GENOMIC DNA]</scope>
    <source>
        <strain evidence="2 3">DSM 29348</strain>
    </source>
</reference>
<dbReference type="Proteomes" id="UP000552757">
    <property type="component" value="Unassembled WGS sequence"/>
</dbReference>
<dbReference type="AlphaFoldDB" id="A0A7W6DGB7"/>
<dbReference type="InterPro" id="IPR032710">
    <property type="entry name" value="NTF2-like_dom_sf"/>
</dbReference>
<name>A0A7W6DGB7_9SPHN</name>
<dbReference type="EMBL" id="JACIEB010000005">
    <property type="protein sequence ID" value="MBB3982761.1"/>
    <property type="molecule type" value="Genomic_DNA"/>
</dbReference>
<dbReference type="SUPFAM" id="SSF54427">
    <property type="entry name" value="NTF2-like"/>
    <property type="match status" value="1"/>
</dbReference>
<keyword evidence="2" id="KW-0413">Isomerase</keyword>
<dbReference type="Gene3D" id="3.10.450.50">
    <property type="match status" value="1"/>
</dbReference>
<dbReference type="CDD" id="cd00531">
    <property type="entry name" value="NTF2_like"/>
    <property type="match status" value="1"/>
</dbReference>
<organism evidence="2 3">
    <name type="scientific">Sphingobium fontiphilum</name>
    <dbReference type="NCBI Taxonomy" id="944425"/>
    <lineage>
        <taxon>Bacteria</taxon>
        <taxon>Pseudomonadati</taxon>
        <taxon>Pseudomonadota</taxon>
        <taxon>Alphaproteobacteria</taxon>
        <taxon>Sphingomonadales</taxon>
        <taxon>Sphingomonadaceae</taxon>
        <taxon>Sphingobium</taxon>
    </lineage>
</organism>
<accession>A0A7W6DGB7</accession>
<dbReference type="InterPro" id="IPR037401">
    <property type="entry name" value="SnoaL-like"/>
</dbReference>
<proteinExistence type="predicted"/>
<feature type="domain" description="SnoaL-like" evidence="1">
    <location>
        <begin position="6"/>
        <end position="126"/>
    </location>
</feature>
<dbReference type="RefSeq" id="WP_183955821.1">
    <property type="nucleotide sequence ID" value="NZ_JACIEB010000005.1"/>
</dbReference>
<dbReference type="GO" id="GO:0016853">
    <property type="term" value="F:isomerase activity"/>
    <property type="evidence" value="ECO:0007669"/>
    <property type="project" value="UniProtKB-KW"/>
</dbReference>
<sequence length="132" mass="14310">MGTITSDDRIAIGELFARYCHSVDHADTAGWTALFTPDGVFEVAGAMRLEGHEQVGMMPSVVTQQGGGKWRHQITSIAVDPGAQTDLAQVTAYGLVTDWGNEGKPMTFSDYAITLRRVDGQWRIQTLLATPA</sequence>
<evidence type="ECO:0000313" key="2">
    <source>
        <dbReference type="EMBL" id="MBB3982761.1"/>
    </source>
</evidence>
<evidence type="ECO:0000259" key="1">
    <source>
        <dbReference type="Pfam" id="PF13577"/>
    </source>
</evidence>
<protein>
    <submittedName>
        <fullName evidence="2">Ketosteroid isomerase-like protein</fullName>
    </submittedName>
</protein>